<keyword evidence="3" id="KW-0675">Receptor</keyword>
<keyword evidence="2" id="KW-1133">Transmembrane helix</keyword>
<reference evidence="4" key="1">
    <citation type="journal article" date="2016" name="Genome Announc.">
        <title>Draft Genome Sequences of Five Rapidly Growing Mycobacterium Species, M. thermoresistibile, M. fortuitum subsp. acetamidolyticum, M. canariasense, M. brisbanense, and M. novocastrense.</title>
        <authorList>
            <person name="Katahira K."/>
            <person name="Ogura Y."/>
            <person name="Gotoh Y."/>
            <person name="Hayashi T."/>
        </authorList>
    </citation>
    <scope>NUCLEOTIDE SEQUENCE [LARGE SCALE GENOMIC DNA]</scope>
    <source>
        <strain evidence="4">JCM15654</strain>
    </source>
</reference>
<evidence type="ECO:0000313" key="4">
    <source>
        <dbReference type="Proteomes" id="UP000069620"/>
    </source>
</evidence>
<evidence type="ECO:0000256" key="2">
    <source>
        <dbReference type="SAM" id="Phobius"/>
    </source>
</evidence>
<gene>
    <name evidence="3" type="ORF">RMCB_3753</name>
</gene>
<dbReference type="STRING" id="146020.RMCB_3753"/>
<dbReference type="InterPro" id="IPR043504">
    <property type="entry name" value="Peptidase_S1_PA_chymotrypsin"/>
</dbReference>
<keyword evidence="2" id="KW-0812">Transmembrane</keyword>
<evidence type="ECO:0000256" key="1">
    <source>
        <dbReference type="SAM" id="MobiDB-lite"/>
    </source>
</evidence>
<accession>A0A117I678</accession>
<keyword evidence="4" id="KW-1185">Reference proteome</keyword>
<dbReference type="RefSeq" id="WP_084388548.1">
    <property type="nucleotide sequence ID" value="NZ_BCSX01000034.1"/>
</dbReference>
<dbReference type="EMBL" id="BCSX01000034">
    <property type="protein sequence ID" value="GAS89657.1"/>
    <property type="molecule type" value="Genomic_DNA"/>
</dbReference>
<feature type="region of interest" description="Disordered" evidence="1">
    <location>
        <begin position="214"/>
        <end position="265"/>
    </location>
</feature>
<dbReference type="OrthoDB" id="3497273at2"/>
<dbReference type="Gene3D" id="2.40.10.10">
    <property type="entry name" value="Trypsin-like serine proteases"/>
    <property type="match status" value="2"/>
</dbReference>
<protein>
    <submittedName>
        <fullName evidence="3">Tumor necrosis factor receptor stn_TNFRSF12A_TNFR domain protein</fullName>
    </submittedName>
</protein>
<proteinExistence type="predicted"/>
<dbReference type="Proteomes" id="UP000069620">
    <property type="component" value="Unassembled WGS sequence"/>
</dbReference>
<dbReference type="InterPro" id="IPR009003">
    <property type="entry name" value="Peptidase_S1_PA"/>
</dbReference>
<dbReference type="Pfam" id="PF13365">
    <property type="entry name" value="Trypsin_2"/>
    <property type="match status" value="1"/>
</dbReference>
<comment type="caution">
    <text evidence="3">The sequence shown here is derived from an EMBL/GenBank/DDBJ whole genome shotgun (WGS) entry which is preliminary data.</text>
</comment>
<keyword evidence="2" id="KW-0472">Membrane</keyword>
<reference evidence="4" key="2">
    <citation type="submission" date="2016-02" db="EMBL/GenBank/DDBJ databases">
        <title>Draft genome sequence of five rapidly growing Mycobacterium species.</title>
        <authorList>
            <person name="Katahira K."/>
            <person name="Gotou Y."/>
            <person name="Iida K."/>
            <person name="Ogura Y."/>
            <person name="Hayashi T."/>
        </authorList>
    </citation>
    <scope>NUCLEOTIDE SEQUENCE [LARGE SCALE GENOMIC DNA]</scope>
    <source>
        <strain evidence="4">JCM15654</strain>
    </source>
</reference>
<feature type="transmembrane region" description="Helical" evidence="2">
    <location>
        <begin position="337"/>
        <end position="360"/>
    </location>
</feature>
<evidence type="ECO:0000313" key="3">
    <source>
        <dbReference type="EMBL" id="GAS89657.1"/>
    </source>
</evidence>
<dbReference type="AlphaFoldDB" id="A0A117I678"/>
<dbReference type="SUPFAM" id="SSF50494">
    <property type="entry name" value="Trypsin-like serine proteases"/>
    <property type="match status" value="1"/>
</dbReference>
<sequence>MSTFLSGSAGITRGASTVASRAKTGMVGMAALPLTMFGLALGAPYAHAQTQTEIDQHVKESLVYISTEYSGQVYVPASATTDGHGFWSKVIKADFSCSGVIVDPAGYIATAGHCVDPNNAEVKQSILTQLYLDSGEDIDTATKDADNAFSEEWQIEGQQPGSPIDRSVEVIQPEGQGRVIDHFVTAQVVDFQKFDDGDNALIKVANQPALPALPVADKAPAPGTGLTSAGFPGDIGENMDPSRLQEPSFKDGSASSQQVTPSGAARTEISAAISGGMSGGPTVDNTTGQVVGLNDFSLSGENQPFNFVTDAAALRAFLVKNSVQLVTPAAPAKPFPWLWVGIGGGLAAVLLVVAPVLLVLRRRAKRRNVPPVDAGQMPQPAPQQAVAPMPPVVAVTEPQVVSHNHDHAA</sequence>
<organism evidence="3 4">
    <name type="scientific">Mycolicibacterium brisbanense</name>
    <dbReference type="NCBI Taxonomy" id="146020"/>
    <lineage>
        <taxon>Bacteria</taxon>
        <taxon>Bacillati</taxon>
        <taxon>Actinomycetota</taxon>
        <taxon>Actinomycetes</taxon>
        <taxon>Mycobacteriales</taxon>
        <taxon>Mycobacteriaceae</taxon>
        <taxon>Mycolicibacterium</taxon>
    </lineage>
</organism>
<name>A0A117I678_9MYCO</name>